<evidence type="ECO:0000313" key="2">
    <source>
        <dbReference type="Proteomes" id="UP001418222"/>
    </source>
</evidence>
<protein>
    <submittedName>
        <fullName evidence="1">Uncharacterized protein</fullName>
    </submittedName>
</protein>
<dbReference type="AlphaFoldDB" id="A0AAP0ASM2"/>
<gene>
    <name evidence="1" type="ORF">KSP39_PZI023449</name>
</gene>
<dbReference type="EMBL" id="JBBWWQ010000021">
    <property type="protein sequence ID" value="KAK8913771.1"/>
    <property type="molecule type" value="Genomic_DNA"/>
</dbReference>
<proteinExistence type="predicted"/>
<organism evidence="1 2">
    <name type="scientific">Platanthera zijinensis</name>
    <dbReference type="NCBI Taxonomy" id="2320716"/>
    <lineage>
        <taxon>Eukaryota</taxon>
        <taxon>Viridiplantae</taxon>
        <taxon>Streptophyta</taxon>
        <taxon>Embryophyta</taxon>
        <taxon>Tracheophyta</taxon>
        <taxon>Spermatophyta</taxon>
        <taxon>Magnoliopsida</taxon>
        <taxon>Liliopsida</taxon>
        <taxon>Asparagales</taxon>
        <taxon>Orchidaceae</taxon>
        <taxon>Orchidoideae</taxon>
        <taxon>Orchideae</taxon>
        <taxon>Orchidinae</taxon>
        <taxon>Platanthera</taxon>
    </lineage>
</organism>
<comment type="caution">
    <text evidence="1">The sequence shown here is derived from an EMBL/GenBank/DDBJ whole genome shotgun (WGS) entry which is preliminary data.</text>
</comment>
<dbReference type="Proteomes" id="UP001418222">
    <property type="component" value="Unassembled WGS sequence"/>
</dbReference>
<name>A0AAP0ASM2_9ASPA</name>
<keyword evidence="2" id="KW-1185">Reference proteome</keyword>
<accession>A0AAP0ASM2</accession>
<sequence>MQTKQLGRLPGCPICRWWCRNSRRCRLCNSSILRIVALKTMTVSYFMSSSGCDRDRSPIHFGRTPSAQNGITVLLAHQCFQIMLISILDHNQLNTLQFTGTESAISASSDVDGSESEGDIHQLIDEYGDLLQALKKSKNLAKTQC</sequence>
<evidence type="ECO:0000313" key="1">
    <source>
        <dbReference type="EMBL" id="KAK8913771.1"/>
    </source>
</evidence>
<reference evidence="1 2" key="1">
    <citation type="journal article" date="2022" name="Nat. Plants">
        <title>Genomes of leafy and leafless Platanthera orchids illuminate the evolution of mycoheterotrophy.</title>
        <authorList>
            <person name="Li M.H."/>
            <person name="Liu K.W."/>
            <person name="Li Z."/>
            <person name="Lu H.C."/>
            <person name="Ye Q.L."/>
            <person name="Zhang D."/>
            <person name="Wang J.Y."/>
            <person name="Li Y.F."/>
            <person name="Zhong Z.M."/>
            <person name="Liu X."/>
            <person name="Yu X."/>
            <person name="Liu D.K."/>
            <person name="Tu X.D."/>
            <person name="Liu B."/>
            <person name="Hao Y."/>
            <person name="Liao X.Y."/>
            <person name="Jiang Y.T."/>
            <person name="Sun W.H."/>
            <person name="Chen J."/>
            <person name="Chen Y.Q."/>
            <person name="Ai Y."/>
            <person name="Zhai J.W."/>
            <person name="Wu S.S."/>
            <person name="Zhou Z."/>
            <person name="Hsiao Y.Y."/>
            <person name="Wu W.L."/>
            <person name="Chen Y.Y."/>
            <person name="Lin Y.F."/>
            <person name="Hsu J.L."/>
            <person name="Li C.Y."/>
            <person name="Wang Z.W."/>
            <person name="Zhao X."/>
            <person name="Zhong W.Y."/>
            <person name="Ma X.K."/>
            <person name="Ma L."/>
            <person name="Huang J."/>
            <person name="Chen G.Z."/>
            <person name="Huang M.Z."/>
            <person name="Huang L."/>
            <person name="Peng D.H."/>
            <person name="Luo Y.B."/>
            <person name="Zou S.Q."/>
            <person name="Chen S.P."/>
            <person name="Lan S."/>
            <person name="Tsai W.C."/>
            <person name="Van de Peer Y."/>
            <person name="Liu Z.J."/>
        </authorList>
    </citation>
    <scope>NUCLEOTIDE SEQUENCE [LARGE SCALE GENOMIC DNA]</scope>
    <source>
        <strain evidence="1">Lor287</strain>
    </source>
</reference>